<gene>
    <name evidence="2" type="ORF">GGQ67_003480</name>
</gene>
<evidence type="ECO:0000313" key="2">
    <source>
        <dbReference type="EMBL" id="MBB3965801.1"/>
    </source>
</evidence>
<dbReference type="RefSeq" id="WP_183901338.1">
    <property type="nucleotide sequence ID" value="NZ_JACIDW010000012.1"/>
</dbReference>
<keyword evidence="1" id="KW-0175">Coiled coil</keyword>
<sequence length="152" mass="17646">MKRRSPNLVPERVDAIIEMIRAWEGRLTWPALIASIAAKFHASYTRQALFKHDRIRIAYETHRSSPDRHAGNGNLRPASATLKAALERLQRLERENAELKKREHALLEQFHRWAYHASTRGLTEEFLDRPLPPLNRRGNLARSRKLPAARSM</sequence>
<dbReference type="Proteomes" id="UP000582090">
    <property type="component" value="Unassembled WGS sequence"/>
</dbReference>
<evidence type="ECO:0000313" key="3">
    <source>
        <dbReference type="Proteomes" id="UP000582090"/>
    </source>
</evidence>
<accession>A0A7W6GDM9</accession>
<organism evidence="2 3">
    <name type="scientific">Rhizobium metallidurans</name>
    <dbReference type="NCBI Taxonomy" id="1265931"/>
    <lineage>
        <taxon>Bacteria</taxon>
        <taxon>Pseudomonadati</taxon>
        <taxon>Pseudomonadota</taxon>
        <taxon>Alphaproteobacteria</taxon>
        <taxon>Hyphomicrobiales</taxon>
        <taxon>Rhizobiaceae</taxon>
        <taxon>Rhizobium/Agrobacterium group</taxon>
        <taxon>Rhizobium</taxon>
    </lineage>
</organism>
<keyword evidence="3" id="KW-1185">Reference proteome</keyword>
<feature type="coiled-coil region" evidence="1">
    <location>
        <begin position="75"/>
        <end position="109"/>
    </location>
</feature>
<comment type="caution">
    <text evidence="2">The sequence shown here is derived from an EMBL/GenBank/DDBJ whole genome shotgun (WGS) entry which is preliminary data.</text>
</comment>
<evidence type="ECO:0000256" key="1">
    <source>
        <dbReference type="SAM" id="Coils"/>
    </source>
</evidence>
<proteinExistence type="predicted"/>
<dbReference type="EMBL" id="JACIDW010000012">
    <property type="protein sequence ID" value="MBB3965801.1"/>
    <property type="molecule type" value="Genomic_DNA"/>
</dbReference>
<name>A0A7W6GDM9_9HYPH</name>
<reference evidence="2 3" key="1">
    <citation type="submission" date="2020-08" db="EMBL/GenBank/DDBJ databases">
        <title>Genomic Encyclopedia of Type Strains, Phase IV (KMG-IV): sequencing the most valuable type-strain genomes for metagenomic binning, comparative biology and taxonomic classification.</title>
        <authorList>
            <person name="Goeker M."/>
        </authorList>
    </citation>
    <scope>NUCLEOTIDE SEQUENCE [LARGE SCALE GENOMIC DNA]</scope>
    <source>
        <strain evidence="2 3">DSM 26575</strain>
    </source>
</reference>
<dbReference type="AlphaFoldDB" id="A0A7W6GDM9"/>
<protein>
    <submittedName>
        <fullName evidence="2">Uncharacterized protein</fullName>
    </submittedName>
</protein>